<accession>A0ABU1CHY3</accession>
<evidence type="ECO:0000313" key="7">
    <source>
        <dbReference type="Proteomes" id="UP001233535"/>
    </source>
</evidence>
<reference evidence="6 7" key="1">
    <citation type="submission" date="2023-04" db="EMBL/GenBank/DDBJ databases">
        <title>Lysobacter sp. strain UC isolated from soil sample.</title>
        <authorList>
            <person name="Choksket S."/>
            <person name="Harshvardhan F."/>
            <person name="Rana R."/>
            <person name="Patil P.B."/>
            <person name="Korpole S."/>
        </authorList>
    </citation>
    <scope>NUCLEOTIDE SEQUENCE [LARGE SCALE GENOMIC DNA]</scope>
    <source>
        <strain evidence="6 7">UC</strain>
    </source>
</reference>
<comment type="subcellular location">
    <subcellularLocation>
        <location evidence="1">Fimbrium</location>
    </subcellularLocation>
</comment>
<dbReference type="InterPro" id="IPR008966">
    <property type="entry name" value="Adhesion_dom_sf"/>
</dbReference>
<evidence type="ECO:0000256" key="3">
    <source>
        <dbReference type="ARBA" id="ARBA00022729"/>
    </source>
</evidence>
<evidence type="ECO:0000256" key="1">
    <source>
        <dbReference type="ARBA" id="ARBA00004561"/>
    </source>
</evidence>
<evidence type="ECO:0000256" key="5">
    <source>
        <dbReference type="SAM" id="SignalP"/>
    </source>
</evidence>
<sequence length="170" mass="16994">MKKILLVAAAVAGLASIAPAFAADGTITVTGKVTGTTCSIANNGNVTVTLPQVSTTSLATNGAVAGQKAFALNLSGCAASTKATAYFEPGANIDATTGNLRNATGGTNATNVQVQLYNSDLTPINLASNNAKQVTIGAAGPMNFYAGYYATGQATAGDVTTSVIYTMLYQ</sequence>
<keyword evidence="7" id="KW-1185">Reference proteome</keyword>
<dbReference type="Proteomes" id="UP001233535">
    <property type="component" value="Unassembled WGS sequence"/>
</dbReference>
<evidence type="ECO:0000256" key="2">
    <source>
        <dbReference type="ARBA" id="ARBA00006671"/>
    </source>
</evidence>
<dbReference type="Gene3D" id="2.60.40.1090">
    <property type="entry name" value="Fimbrial-type adhesion domain"/>
    <property type="match status" value="1"/>
</dbReference>
<dbReference type="SUPFAM" id="SSF49401">
    <property type="entry name" value="Bacterial adhesins"/>
    <property type="match status" value="1"/>
</dbReference>
<keyword evidence="3 5" id="KW-0732">Signal</keyword>
<dbReference type="EMBL" id="JARUHG010000006">
    <property type="protein sequence ID" value="MDR0184554.1"/>
    <property type="molecule type" value="Genomic_DNA"/>
</dbReference>
<proteinExistence type="inferred from homology"/>
<evidence type="ECO:0000313" key="6">
    <source>
        <dbReference type="EMBL" id="MDR0184554.1"/>
    </source>
</evidence>
<dbReference type="PANTHER" id="PTHR33420">
    <property type="entry name" value="FIMBRIAL SUBUNIT ELFA-RELATED"/>
    <property type="match status" value="1"/>
</dbReference>
<dbReference type="Pfam" id="PF16970">
    <property type="entry name" value="FimA"/>
    <property type="match status" value="1"/>
</dbReference>
<dbReference type="RefSeq" id="WP_309263668.1">
    <property type="nucleotide sequence ID" value="NZ_JARUHG010000006.1"/>
</dbReference>
<name>A0ABU1CHY3_9GAMM</name>
<feature type="signal peptide" evidence="5">
    <location>
        <begin position="1"/>
        <end position="22"/>
    </location>
</feature>
<dbReference type="PANTHER" id="PTHR33420:SF3">
    <property type="entry name" value="FIMBRIAL SUBUNIT ELFA"/>
    <property type="match status" value="1"/>
</dbReference>
<dbReference type="InterPro" id="IPR050263">
    <property type="entry name" value="Bact_Fimbrial_Adh_Pro"/>
</dbReference>
<protein>
    <submittedName>
        <fullName evidence="6">Fimbrial protein</fullName>
    </submittedName>
</protein>
<keyword evidence="4" id="KW-0281">Fimbrium</keyword>
<gene>
    <name evidence="6" type="ORF">P8609_16440</name>
</gene>
<dbReference type="InterPro" id="IPR039458">
    <property type="entry name" value="FimA-like"/>
</dbReference>
<organism evidence="6 7">
    <name type="scientific">Lysobacter arvi</name>
    <dbReference type="NCBI Taxonomy" id="3038776"/>
    <lineage>
        <taxon>Bacteria</taxon>
        <taxon>Pseudomonadati</taxon>
        <taxon>Pseudomonadota</taxon>
        <taxon>Gammaproteobacteria</taxon>
        <taxon>Lysobacterales</taxon>
        <taxon>Lysobacteraceae</taxon>
        <taxon>Lysobacter</taxon>
    </lineage>
</organism>
<comment type="similarity">
    <text evidence="2">Belongs to the fimbrial protein family.</text>
</comment>
<comment type="caution">
    <text evidence="6">The sequence shown here is derived from an EMBL/GenBank/DDBJ whole genome shotgun (WGS) entry which is preliminary data.</text>
</comment>
<evidence type="ECO:0000256" key="4">
    <source>
        <dbReference type="ARBA" id="ARBA00023263"/>
    </source>
</evidence>
<feature type="chain" id="PRO_5046471002" evidence="5">
    <location>
        <begin position="23"/>
        <end position="170"/>
    </location>
</feature>
<dbReference type="InterPro" id="IPR036937">
    <property type="entry name" value="Adhesion_dom_fimbrial_sf"/>
</dbReference>